<evidence type="ECO:0000313" key="2">
    <source>
        <dbReference type="Proteomes" id="UP001306119"/>
    </source>
</evidence>
<name>A0ABU6L4F2_9GAMM</name>
<sequence>MLFGKNMINIGKSSVRIDQEPNSCPICNHLVSANRMDISKEIYADNPNYSRYLEVLYECPSTKCEHLFLAHFERKSESPNSINSYFTYTHSTPNHFKPLDFDERICQISSNFVEIFNQSANAEANGLSEVCGMGYRKALEFLIKDYCISSHSDEIEKIKVMPLMQCINKYISDTNIKECATRAVWLGNDETHYQRKWQDKDIGDLKLLIKLVVHWVVSSLMTQEYMQSMI</sequence>
<keyword evidence="2" id="KW-1185">Reference proteome</keyword>
<dbReference type="Proteomes" id="UP001306119">
    <property type="component" value="Unassembled WGS sequence"/>
</dbReference>
<dbReference type="EMBL" id="JAYXUG010000002">
    <property type="protein sequence ID" value="MEC6830852.1"/>
    <property type="molecule type" value="Genomic_DNA"/>
</dbReference>
<proteinExistence type="predicted"/>
<gene>
    <name evidence="1" type="ORF">VXS06_03655</name>
</gene>
<reference evidence="1 2" key="1">
    <citation type="submission" date="2024-01" db="EMBL/GenBank/DDBJ databases">
        <title>Active colonisers of the gastrointestinal tract of Atlantic salmon farmed in a warm water region.</title>
        <authorList>
            <person name="Bowman J.P."/>
        </authorList>
    </citation>
    <scope>NUCLEOTIDE SEQUENCE [LARGE SCALE GENOMIC DNA]</scope>
    <source>
        <strain evidence="1 2">S3MW1</strain>
    </source>
</reference>
<evidence type="ECO:0000313" key="1">
    <source>
        <dbReference type="EMBL" id="MEC6830852.1"/>
    </source>
</evidence>
<comment type="caution">
    <text evidence="1">The sequence shown here is derived from an EMBL/GenBank/DDBJ whole genome shotgun (WGS) entry which is preliminary data.</text>
</comment>
<evidence type="ECO:0008006" key="3">
    <source>
        <dbReference type="Google" id="ProtNLM"/>
    </source>
</evidence>
<organism evidence="1 2">
    <name type="scientific">Photobacterium toruni</name>
    <dbReference type="NCBI Taxonomy" id="1935446"/>
    <lineage>
        <taxon>Bacteria</taxon>
        <taxon>Pseudomonadati</taxon>
        <taxon>Pseudomonadota</taxon>
        <taxon>Gammaproteobacteria</taxon>
        <taxon>Vibrionales</taxon>
        <taxon>Vibrionaceae</taxon>
        <taxon>Photobacterium</taxon>
    </lineage>
</organism>
<dbReference type="RefSeq" id="WP_327774108.1">
    <property type="nucleotide sequence ID" value="NZ_JAYXUG010000002.1"/>
</dbReference>
<protein>
    <recommendedName>
        <fullName evidence="3">DUF4145 domain-containing protein</fullName>
    </recommendedName>
</protein>
<accession>A0ABU6L4F2</accession>